<evidence type="ECO:0000313" key="9">
    <source>
        <dbReference type="EMBL" id="ACG62602.1"/>
    </source>
</evidence>
<dbReference type="SUPFAM" id="SSF49452">
    <property type="entry name" value="Starch-binding domain-like"/>
    <property type="match status" value="1"/>
</dbReference>
<dbReference type="SUPFAM" id="SSF51445">
    <property type="entry name" value="(Trans)glycosidases"/>
    <property type="match status" value="1"/>
</dbReference>
<dbReference type="InterPro" id="IPR006046">
    <property type="entry name" value="Alpha_amylase"/>
</dbReference>
<dbReference type="InterPro" id="IPR006047">
    <property type="entry name" value="GH13_cat_dom"/>
</dbReference>
<dbReference type="InterPro" id="IPR013780">
    <property type="entry name" value="Glyco_hydro_b"/>
</dbReference>
<dbReference type="Proteomes" id="UP000001873">
    <property type="component" value="Chromosome"/>
</dbReference>
<reference evidence="9 10" key="1">
    <citation type="journal article" date="2008" name="PLoS ONE">
        <title>Genome sequence of a lancefield group C Streptococcus zooepidemicus strain causing epidemic nephritis: new information about an old disease.</title>
        <authorList>
            <person name="Beres S.B."/>
            <person name="Sesso R."/>
            <person name="Pinto S.W.L."/>
            <person name="Hoe N.P."/>
            <person name="Porcella S.F."/>
            <person name="Deleo F.R."/>
            <person name="Musser J.M."/>
        </authorList>
    </citation>
    <scope>NUCLEOTIDE SEQUENCE [LARGE SCALE GENOMIC DNA]</scope>
    <source>
        <strain evidence="9 10">MGCS10565</strain>
    </source>
</reference>
<gene>
    <name evidence="9" type="primary">amyA</name>
    <name evidence="9" type="ordered locus">Sez_1264</name>
</gene>
<comment type="cofactor">
    <cofactor evidence="1">
        <name>Ca(2+)</name>
        <dbReference type="ChEBI" id="CHEBI:29108"/>
    </cofactor>
</comment>
<keyword evidence="3" id="KW-0479">Metal-binding</keyword>
<dbReference type="GO" id="GO:2001070">
    <property type="term" value="F:starch binding"/>
    <property type="evidence" value="ECO:0007669"/>
    <property type="project" value="InterPro"/>
</dbReference>
<dbReference type="PANTHER" id="PTHR10357">
    <property type="entry name" value="ALPHA-AMYLASE FAMILY MEMBER"/>
    <property type="match status" value="1"/>
</dbReference>
<sequence>MAFYQRRLRMKRITLTCRKALTVAMAAVTLAMSTNSVFAIENTAVSNKADFSTDTIYQIVTDRFHDGNAANNGNTDVFDKNDPKKYHGGDWAGIIKKLEDGYLTNLGVSAIWISSPVENIDTIDPSNGSAAYHGYWAKDFFKANSHFGTMEDFKKLIQVAHGKNIKVVIDFAPNHTSTAEYKGLTFPEDGALYKNGQLVGKFSHDDQKIFNHESWTDFSTYENSIYHSMYGLADLNNLNPTVDDYLKEAIDKWLEMGIDGIRVDAVKHMSQGWQKNWLSYIYEKHNVFAFGEWFADGSFNDPLMTSFADTSGMSLLDFRFANSVRRLYSDLSAKMQDFYNMIVATEKEYKEVSDQVTFIDNHDMTRFATLVNHNQTAVNQAYALLLTSRGVPNLYYGSEQYATGANDPENRGDMPTFDKNSTAYQVISKLAPLRKKNQALAYGTTQQRWINDQVLVFERTFGNDVALVAVNKDQTNGYTISGAKTALPAGKYADELGGLLGGKELTVSADGNVEAFELGAGQVAVWTFKGQHETPQIGDVDASFGVAGNTVSISGQGFGSAQGQLHFGDSKADIVSWDDTLIQFKIPAVAAGYHDIKVTTSTGQESNVYKAFEVLTDKQIPVRLVVNDFNTVLGEQLYIVGDVVELGANDNHKALGPIFNATQSIAKYPNWFYDVNLPINKTINCHLVKKDSSGKVLWTSPETYTIKTDSKAQTISLKK</sequence>
<dbReference type="InterPro" id="IPR002909">
    <property type="entry name" value="IPT_dom"/>
</dbReference>
<dbReference type="InterPro" id="IPR014756">
    <property type="entry name" value="Ig_E-set"/>
</dbReference>
<dbReference type="PANTHER" id="PTHR10357:SF215">
    <property type="entry name" value="ALPHA-AMYLASE 1"/>
    <property type="match status" value="1"/>
</dbReference>
<dbReference type="InterPro" id="IPR031319">
    <property type="entry name" value="A-amylase_C"/>
</dbReference>
<keyword evidence="5" id="KW-0106">Calcium</keyword>
<feature type="signal peptide" evidence="7">
    <location>
        <begin position="1"/>
        <end position="39"/>
    </location>
</feature>
<dbReference type="Pfam" id="PF02806">
    <property type="entry name" value="Alpha-amylase_C"/>
    <property type="match status" value="1"/>
</dbReference>
<dbReference type="Gene3D" id="2.60.40.1180">
    <property type="entry name" value="Golgi alpha-mannosidase II"/>
    <property type="match status" value="1"/>
</dbReference>
<dbReference type="InterPro" id="IPR002044">
    <property type="entry name" value="CBM20"/>
</dbReference>
<evidence type="ECO:0000256" key="3">
    <source>
        <dbReference type="ARBA" id="ARBA00022723"/>
    </source>
</evidence>
<evidence type="ECO:0000256" key="5">
    <source>
        <dbReference type="ARBA" id="ARBA00022837"/>
    </source>
</evidence>
<dbReference type="InterPro" id="IPR013784">
    <property type="entry name" value="Carb-bd-like_fold"/>
</dbReference>
<dbReference type="CDD" id="cd00604">
    <property type="entry name" value="IPT_CGTD"/>
    <property type="match status" value="1"/>
</dbReference>
<dbReference type="SUPFAM" id="SSF81296">
    <property type="entry name" value="E set domains"/>
    <property type="match status" value="1"/>
</dbReference>
<organism evidence="9 10">
    <name type="scientific">Streptococcus equi subsp. zooepidemicus (strain MGCS10565)</name>
    <dbReference type="NCBI Taxonomy" id="552526"/>
    <lineage>
        <taxon>Bacteria</taxon>
        <taxon>Bacillati</taxon>
        <taxon>Bacillota</taxon>
        <taxon>Bacilli</taxon>
        <taxon>Lactobacillales</taxon>
        <taxon>Streptococcaceae</taxon>
        <taxon>Streptococcus</taxon>
    </lineage>
</organism>
<evidence type="ECO:0000313" key="10">
    <source>
        <dbReference type="Proteomes" id="UP000001873"/>
    </source>
</evidence>
<feature type="domain" description="CBM20" evidence="8">
    <location>
        <begin position="614"/>
        <end position="719"/>
    </location>
</feature>
<dbReference type="GO" id="GO:0005975">
    <property type="term" value="P:carbohydrate metabolic process"/>
    <property type="evidence" value="ECO:0007669"/>
    <property type="project" value="InterPro"/>
</dbReference>
<dbReference type="SMART" id="SM00642">
    <property type="entry name" value="Aamy"/>
    <property type="match status" value="1"/>
</dbReference>
<dbReference type="CAZy" id="GH13">
    <property type="family name" value="Glycoside Hydrolase Family 13"/>
</dbReference>
<dbReference type="SMART" id="SM00632">
    <property type="entry name" value="Aamy_C"/>
    <property type="match status" value="1"/>
</dbReference>
<dbReference type="CDD" id="cd11320">
    <property type="entry name" value="AmyAc_AmyMalt_CGTase_like"/>
    <property type="match status" value="1"/>
</dbReference>
<dbReference type="GO" id="GO:0004556">
    <property type="term" value="F:alpha-amylase activity"/>
    <property type="evidence" value="ECO:0007669"/>
    <property type="project" value="InterPro"/>
</dbReference>
<dbReference type="KEGG" id="sez:Sez_1264"/>
<protein>
    <submittedName>
        <fullName evidence="9">Cyclomaltodextrin glucanotransferase AmyA</fullName>
    </submittedName>
</protein>
<proteinExistence type="inferred from homology"/>
<comment type="similarity">
    <text evidence="2 6">Belongs to the glycosyl hydrolase 13 family.</text>
</comment>
<evidence type="ECO:0000256" key="4">
    <source>
        <dbReference type="ARBA" id="ARBA00022729"/>
    </source>
</evidence>
<feature type="chain" id="PRO_5002826569" evidence="7">
    <location>
        <begin position="40"/>
        <end position="719"/>
    </location>
</feature>
<dbReference type="CAZy" id="CBM20">
    <property type="family name" value="Carbohydrate-Binding Module Family 20"/>
</dbReference>
<evidence type="ECO:0000256" key="6">
    <source>
        <dbReference type="RuleBase" id="RU003615"/>
    </source>
</evidence>
<dbReference type="PROSITE" id="PS51166">
    <property type="entry name" value="CBM20"/>
    <property type="match status" value="1"/>
</dbReference>
<name>B4U3N5_STREM</name>
<evidence type="ECO:0000256" key="1">
    <source>
        <dbReference type="ARBA" id="ARBA00001913"/>
    </source>
</evidence>
<dbReference type="PRINTS" id="PR00110">
    <property type="entry name" value="ALPHAAMYLASE"/>
</dbReference>
<dbReference type="InterPro" id="IPR006048">
    <property type="entry name" value="A-amylase/branching_C"/>
</dbReference>
<dbReference type="AlphaFoldDB" id="B4U3N5"/>
<dbReference type="SUPFAM" id="SSF51011">
    <property type="entry name" value="Glycosyl hydrolase domain"/>
    <property type="match status" value="1"/>
</dbReference>
<dbReference type="HOGENOM" id="CLU_006462_7_3_9"/>
<dbReference type="EMBL" id="CP001129">
    <property type="protein sequence ID" value="ACG62602.1"/>
    <property type="molecule type" value="Genomic_DNA"/>
</dbReference>
<keyword evidence="4 7" id="KW-0732">Signal</keyword>
<dbReference type="Pfam" id="PF00128">
    <property type="entry name" value="Alpha-amylase"/>
    <property type="match status" value="1"/>
</dbReference>
<dbReference type="GO" id="GO:0046872">
    <property type="term" value="F:metal ion binding"/>
    <property type="evidence" value="ECO:0007669"/>
    <property type="project" value="UniProtKB-KW"/>
</dbReference>
<evidence type="ECO:0000259" key="8">
    <source>
        <dbReference type="PROSITE" id="PS51166"/>
    </source>
</evidence>
<accession>B4U3N5</accession>
<dbReference type="Pfam" id="PF01833">
    <property type="entry name" value="TIG"/>
    <property type="match status" value="1"/>
</dbReference>
<evidence type="ECO:0000256" key="7">
    <source>
        <dbReference type="SAM" id="SignalP"/>
    </source>
</evidence>
<dbReference type="SMART" id="SM01065">
    <property type="entry name" value="CBM_2"/>
    <property type="match status" value="1"/>
</dbReference>
<dbReference type="InterPro" id="IPR013783">
    <property type="entry name" value="Ig-like_fold"/>
</dbReference>
<dbReference type="Pfam" id="PF00686">
    <property type="entry name" value="CBM_20"/>
    <property type="match status" value="1"/>
</dbReference>
<dbReference type="InterPro" id="IPR017853">
    <property type="entry name" value="GH"/>
</dbReference>
<dbReference type="Gene3D" id="3.20.20.80">
    <property type="entry name" value="Glycosidases"/>
    <property type="match status" value="1"/>
</dbReference>
<dbReference type="Gene3D" id="2.60.40.10">
    <property type="entry name" value="Immunoglobulins"/>
    <property type="match status" value="2"/>
</dbReference>
<evidence type="ECO:0000256" key="2">
    <source>
        <dbReference type="ARBA" id="ARBA00008061"/>
    </source>
</evidence>